<dbReference type="NCBIfam" id="TIGR00229">
    <property type="entry name" value="sensory_box"/>
    <property type="match status" value="1"/>
</dbReference>
<dbReference type="HOGENOM" id="CLU_010057_0_0_2"/>
<proteinExistence type="predicted"/>
<dbReference type="GeneID" id="8744865"/>
<dbReference type="Pfam" id="PF15915">
    <property type="entry name" value="BAT"/>
    <property type="match status" value="1"/>
</dbReference>
<dbReference type="InterPro" id="IPR007050">
    <property type="entry name" value="HTH_bacterioopsin"/>
</dbReference>
<dbReference type="InterPro" id="IPR003018">
    <property type="entry name" value="GAF"/>
</dbReference>
<dbReference type="PANTHER" id="PTHR34236">
    <property type="entry name" value="DIMETHYL SULFOXIDE REDUCTASE TRANSCRIPTIONAL ACTIVATOR"/>
    <property type="match status" value="1"/>
</dbReference>
<geneLocation type="plasmid" evidence="5 6">
    <name>pHTUR01</name>
</geneLocation>
<dbReference type="Gene3D" id="3.30.450.20">
    <property type="entry name" value="PAS domain"/>
    <property type="match status" value="3"/>
</dbReference>
<dbReference type="CDD" id="cd00130">
    <property type="entry name" value="PAS"/>
    <property type="match status" value="1"/>
</dbReference>
<dbReference type="OrthoDB" id="165911at2157"/>
<feature type="domain" description="PAS" evidence="3">
    <location>
        <begin position="91"/>
        <end position="137"/>
    </location>
</feature>
<keyword evidence="5" id="KW-0614">Plasmid</keyword>
<dbReference type="InterPro" id="IPR000700">
    <property type="entry name" value="PAS-assoc_C"/>
</dbReference>
<dbReference type="PROSITE" id="PS50112">
    <property type="entry name" value="PAS"/>
    <property type="match status" value="2"/>
</dbReference>
<dbReference type="RefSeq" id="WP_012945300.1">
    <property type="nucleotide sequence ID" value="NC_013744.1"/>
</dbReference>
<dbReference type="Pfam" id="PF08448">
    <property type="entry name" value="PAS_4"/>
    <property type="match status" value="2"/>
</dbReference>
<dbReference type="Pfam" id="PF00989">
    <property type="entry name" value="PAS"/>
    <property type="match status" value="1"/>
</dbReference>
<dbReference type="SMART" id="SM00065">
    <property type="entry name" value="GAF"/>
    <property type="match status" value="1"/>
</dbReference>
<dbReference type="Gene3D" id="3.30.450.40">
    <property type="match status" value="1"/>
</dbReference>
<protein>
    <submittedName>
        <fullName evidence="5">PAS/PAC sensor protein</fullName>
    </submittedName>
</protein>
<dbReference type="KEGG" id="htu:Htur_4237"/>
<feature type="domain" description="PAC" evidence="4">
    <location>
        <begin position="275"/>
        <end position="327"/>
    </location>
</feature>
<sequence>MSSSGSSGDVYAETLAVFDQRDDPYEPFTTPEVADSLNTARRTVYKRLEKLVNRGDLKTKKVGANARIWWKSTSPPGNHTPKKAKHQRTEFESIVENVLERNTDGFYSLDEDLQFTYVNTRTEELLDLEESAVLSQNIHDTPLLTDAFEAALHEASETREPVIVEDYYAPFEVWFENAIYPSETGLSVYFRDISDRKRLEHDLQTERDHFRVVIENSPIVAFRMDSDLRYTWLYNPDQDFEDVDVTGKRDDELLPPETAEMLMAPKRAALETGEQVREERTYELPSGEVTYDLTVEPDRDETGEIDGISCVAVDITDQKQRERDLKRYERIVETVPDGVYALDSDDRFILINQAFCELVGYDRETLLGAHSTLIENQAVNDTANALQAEIQAGERDVGVIEAKFETATGETVPVESRIAPFEHADGRVGRCGVVRDVTEQIRREEELTALNRLNSVFQDVTHAIVESSSREEIEQTIAEHLTNSDSYEYAWIGHLDRHGERILPQIVGTNDVELPEIPLSSATDNSTSYPPAAEAMRTGRVQVTDDSIADPVLNQWKQSQDIRHRAGISIPIAYEERVHGVLNVYTARENAFDENERRIVRRISEVVGHSISAIERKRALLEDRVHEITFRSHRFTETLTDAAGDESFTVSIEKSVALPDDQSIAYYSLDGLDPAVFIDVIEQYNPDGEYHVTDEEGSRARVEVQQSNLTLAAELAKYNSWIADGTLQNGEFRLRVQVPQYAQVREVKDIVTEAYPDVEVLAQIEVERESTRLSDVFSDLDDQLTERQRTALEVAYYSGYFDWPRAITGEELAERLDVTPGTVSHHLRHGEHKLLSAFFDLAE</sequence>
<dbReference type="InterPro" id="IPR001610">
    <property type="entry name" value="PAC"/>
</dbReference>
<dbReference type="PANTHER" id="PTHR34236:SF1">
    <property type="entry name" value="DIMETHYL SULFOXIDE REDUCTASE TRANSCRIPTIONAL ACTIVATOR"/>
    <property type="match status" value="1"/>
</dbReference>
<dbReference type="SUPFAM" id="SSF88659">
    <property type="entry name" value="Sigma3 and sigma4 domains of RNA polymerase sigma factors"/>
    <property type="match status" value="1"/>
</dbReference>
<dbReference type="SMART" id="SM00086">
    <property type="entry name" value="PAC"/>
    <property type="match status" value="2"/>
</dbReference>
<dbReference type="GO" id="GO:0006355">
    <property type="term" value="P:regulation of DNA-templated transcription"/>
    <property type="evidence" value="ECO:0007669"/>
    <property type="project" value="InterPro"/>
</dbReference>
<accession>D2S109</accession>
<dbReference type="InterPro" id="IPR000014">
    <property type="entry name" value="PAS"/>
</dbReference>
<feature type="domain" description="PAC" evidence="4">
    <location>
        <begin position="398"/>
        <end position="449"/>
    </location>
</feature>
<reference evidence="5 6" key="1">
    <citation type="journal article" date="2010" name="Stand. Genomic Sci.">
        <title>Complete genome sequence of Haloterrigena turkmenica type strain (4k).</title>
        <authorList>
            <person name="Saunders E."/>
            <person name="Tindall B.J."/>
            <person name="Fahnrich R."/>
            <person name="Lapidus A."/>
            <person name="Copeland A."/>
            <person name="Del Rio T.G."/>
            <person name="Lucas S."/>
            <person name="Chen F."/>
            <person name="Tice H."/>
            <person name="Cheng J.F."/>
            <person name="Han C."/>
            <person name="Detter J.C."/>
            <person name="Bruce D."/>
            <person name="Goodwin L."/>
            <person name="Chain P."/>
            <person name="Pitluck S."/>
            <person name="Pati A."/>
            <person name="Ivanova N."/>
            <person name="Mavromatis K."/>
            <person name="Chen A."/>
            <person name="Palaniappan K."/>
            <person name="Land M."/>
            <person name="Hauser L."/>
            <person name="Chang Y.J."/>
            <person name="Jeffries C.D."/>
            <person name="Brettin T."/>
            <person name="Rohde M."/>
            <person name="Goker M."/>
            <person name="Bristow J."/>
            <person name="Eisen J.A."/>
            <person name="Markowitz V."/>
            <person name="Hugenholtz P."/>
            <person name="Klenk H.P."/>
            <person name="Kyrpides N.C."/>
        </authorList>
    </citation>
    <scope>NUCLEOTIDE SEQUENCE [LARGE SCALE GENOMIC DNA]</scope>
    <source>
        <strain evidence="6">ATCC 51198 / DSM 5511 / JCM 9101 / NCIMB 13204 / VKM B-1734 / 4k</strain>
    </source>
</reference>
<dbReference type="Proteomes" id="UP000001903">
    <property type="component" value="Plasmid pHTUR01"/>
</dbReference>
<evidence type="ECO:0000259" key="4">
    <source>
        <dbReference type="PROSITE" id="PS50113"/>
    </source>
</evidence>
<dbReference type="PROSITE" id="PS50113">
    <property type="entry name" value="PAC"/>
    <property type="match status" value="2"/>
</dbReference>
<dbReference type="Gene3D" id="1.10.10.10">
    <property type="entry name" value="Winged helix-like DNA-binding domain superfamily/Winged helix DNA-binding domain"/>
    <property type="match status" value="1"/>
</dbReference>
<dbReference type="SUPFAM" id="SSF55781">
    <property type="entry name" value="GAF domain-like"/>
    <property type="match status" value="1"/>
</dbReference>
<dbReference type="InterPro" id="IPR013767">
    <property type="entry name" value="PAS_fold"/>
</dbReference>
<feature type="domain" description="PAS" evidence="3">
    <location>
        <begin position="324"/>
        <end position="393"/>
    </location>
</feature>
<dbReference type="Pfam" id="PF13185">
    <property type="entry name" value="GAF_2"/>
    <property type="match status" value="1"/>
</dbReference>
<dbReference type="InterPro" id="IPR013656">
    <property type="entry name" value="PAS_4"/>
</dbReference>
<evidence type="ECO:0000313" key="5">
    <source>
        <dbReference type="EMBL" id="ADB63056.1"/>
    </source>
</evidence>
<dbReference type="InterPro" id="IPR013324">
    <property type="entry name" value="RNA_pol_sigma_r3/r4-like"/>
</dbReference>
<dbReference type="InterPro" id="IPR031803">
    <property type="entry name" value="BAT_GAF/HTH-assoc"/>
</dbReference>
<keyword evidence="6" id="KW-1185">Reference proteome</keyword>
<dbReference type="InterPro" id="IPR036388">
    <property type="entry name" value="WH-like_DNA-bd_sf"/>
</dbReference>
<name>D2S109_HALTV</name>
<dbReference type="AlphaFoldDB" id="D2S109"/>
<evidence type="ECO:0000313" key="6">
    <source>
        <dbReference type="Proteomes" id="UP000001903"/>
    </source>
</evidence>
<evidence type="ECO:0000259" key="3">
    <source>
        <dbReference type="PROSITE" id="PS50112"/>
    </source>
</evidence>
<dbReference type="SMART" id="SM00091">
    <property type="entry name" value="PAS"/>
    <property type="match status" value="2"/>
</dbReference>
<dbReference type="SUPFAM" id="SSF55785">
    <property type="entry name" value="PYP-like sensor domain (PAS domain)"/>
    <property type="match status" value="3"/>
</dbReference>
<gene>
    <name evidence="5" type="ordered locus">Htur_4237</name>
</gene>
<evidence type="ECO:0000256" key="2">
    <source>
        <dbReference type="ARBA" id="ARBA00023163"/>
    </source>
</evidence>
<dbReference type="EMBL" id="CP001861">
    <property type="protein sequence ID" value="ADB63056.1"/>
    <property type="molecule type" value="Genomic_DNA"/>
</dbReference>
<evidence type="ECO:0000256" key="1">
    <source>
        <dbReference type="ARBA" id="ARBA00023015"/>
    </source>
</evidence>
<organism evidence="5 6">
    <name type="scientific">Haloterrigena turkmenica (strain ATCC 51198 / DSM 5511 / JCM 9101 / NCIMB 13204 / VKM B-1734 / 4k)</name>
    <name type="common">Halococcus turkmenicus</name>
    <dbReference type="NCBI Taxonomy" id="543526"/>
    <lineage>
        <taxon>Archaea</taxon>
        <taxon>Methanobacteriati</taxon>
        <taxon>Methanobacteriota</taxon>
        <taxon>Stenosarchaea group</taxon>
        <taxon>Halobacteria</taxon>
        <taxon>Halobacteriales</taxon>
        <taxon>Natrialbaceae</taxon>
        <taxon>Haloterrigena</taxon>
    </lineage>
</organism>
<keyword evidence="2" id="KW-0804">Transcription</keyword>
<dbReference type="InterPro" id="IPR035965">
    <property type="entry name" value="PAS-like_dom_sf"/>
</dbReference>
<dbReference type="Pfam" id="PF04967">
    <property type="entry name" value="HTH_10"/>
    <property type="match status" value="1"/>
</dbReference>
<dbReference type="InterPro" id="IPR029016">
    <property type="entry name" value="GAF-like_dom_sf"/>
</dbReference>
<keyword evidence="1" id="KW-0805">Transcription regulation</keyword>